<accession>A0ABV5UU50</accession>
<evidence type="ECO:0000259" key="6">
    <source>
        <dbReference type="Pfam" id="PF00174"/>
    </source>
</evidence>
<dbReference type="Pfam" id="PF03404">
    <property type="entry name" value="Mo-co_dimer"/>
    <property type="match status" value="1"/>
</dbReference>
<feature type="region of interest" description="Disordered" evidence="5">
    <location>
        <begin position="1"/>
        <end position="36"/>
    </location>
</feature>
<evidence type="ECO:0000256" key="4">
    <source>
        <dbReference type="ARBA" id="ARBA00023002"/>
    </source>
</evidence>
<dbReference type="SUPFAM" id="SSF81296">
    <property type="entry name" value="E set domains"/>
    <property type="match status" value="1"/>
</dbReference>
<feature type="domain" description="Oxidoreductase molybdopterin-binding" evidence="6">
    <location>
        <begin position="70"/>
        <end position="241"/>
    </location>
</feature>
<dbReference type="RefSeq" id="WP_345050847.1">
    <property type="nucleotide sequence ID" value="NZ_BAABED010000001.1"/>
</dbReference>
<keyword evidence="9" id="KW-1185">Reference proteome</keyword>
<dbReference type="InterPro" id="IPR000572">
    <property type="entry name" value="OxRdtase_Mopterin-bd_dom"/>
</dbReference>
<keyword evidence="2" id="KW-0500">Molybdenum</keyword>
<gene>
    <name evidence="8" type="ORF">ACFFPI_16520</name>
</gene>
<dbReference type="InterPro" id="IPR036374">
    <property type="entry name" value="OxRdtase_Mopterin-bd_sf"/>
</dbReference>
<proteinExistence type="predicted"/>
<comment type="caution">
    <text evidence="8">The sequence shown here is derived from an EMBL/GenBank/DDBJ whole genome shotgun (WGS) entry which is preliminary data.</text>
</comment>
<dbReference type="InterPro" id="IPR005066">
    <property type="entry name" value="MoCF_OxRdtse_dimer"/>
</dbReference>
<protein>
    <submittedName>
        <fullName evidence="8">Sulfite oxidase</fullName>
    </submittedName>
</protein>
<keyword evidence="4" id="KW-0560">Oxidoreductase</keyword>
<evidence type="ECO:0000256" key="2">
    <source>
        <dbReference type="ARBA" id="ARBA00022505"/>
    </source>
</evidence>
<dbReference type="PANTHER" id="PTHR19372:SF7">
    <property type="entry name" value="SULFITE OXIDASE, MITOCHONDRIAL"/>
    <property type="match status" value="1"/>
</dbReference>
<organism evidence="8 9">
    <name type="scientific">Arthrobacter methylotrophus</name>
    <dbReference type="NCBI Taxonomy" id="121291"/>
    <lineage>
        <taxon>Bacteria</taxon>
        <taxon>Bacillati</taxon>
        <taxon>Actinomycetota</taxon>
        <taxon>Actinomycetes</taxon>
        <taxon>Micrococcales</taxon>
        <taxon>Micrococcaceae</taxon>
        <taxon>Arthrobacter</taxon>
    </lineage>
</organism>
<dbReference type="SUPFAM" id="SSF56524">
    <property type="entry name" value="Oxidoreductase molybdopterin-binding domain"/>
    <property type="match status" value="1"/>
</dbReference>
<name>A0ABV5UU50_9MICC</name>
<evidence type="ECO:0000256" key="3">
    <source>
        <dbReference type="ARBA" id="ARBA00022723"/>
    </source>
</evidence>
<sequence>MSVKTRRTAEGTAVASSAATAPAPATAPGTPSTGPITREELQLASRNHAMPMEMLRWPVTPVGMHYLLVHFDVPRIDPVSWRLNIAGLVDHPLEYTLPDLQQRERRTHAVTMECAGNGRSRLEPRPMSQPWDQGGVGTAEWTGTPLAPLLLDAGVSPDAVELVFTGADRGIQGGVEHQYARSLTLAEAMSDDVLLAYEINGQTVPPQHGYPVRLLVPGWYGMTSVKWLQSITAIDHSFDGFQQLGSYRYTQNADDPGEPVQRIKVRSLMVPPGIPDFFTRQRAVGAGPVQLSGRAWSGHGTVANVEVCVDGAWEQAHLEPPGGRYAWRGWTFTWIATPGSHELACRATDSTGQTQPETAEWNYQGMGNNDVQRLTVTVKE</sequence>
<evidence type="ECO:0000256" key="1">
    <source>
        <dbReference type="ARBA" id="ARBA00001924"/>
    </source>
</evidence>
<dbReference type="Proteomes" id="UP001589536">
    <property type="component" value="Unassembled WGS sequence"/>
</dbReference>
<dbReference type="Pfam" id="PF00174">
    <property type="entry name" value="Oxidored_molyb"/>
    <property type="match status" value="1"/>
</dbReference>
<evidence type="ECO:0000256" key="5">
    <source>
        <dbReference type="SAM" id="MobiDB-lite"/>
    </source>
</evidence>
<evidence type="ECO:0000313" key="8">
    <source>
        <dbReference type="EMBL" id="MFB9715705.1"/>
    </source>
</evidence>
<dbReference type="PANTHER" id="PTHR19372">
    <property type="entry name" value="SULFITE REDUCTASE"/>
    <property type="match status" value="1"/>
</dbReference>
<reference evidence="8 9" key="1">
    <citation type="submission" date="2024-09" db="EMBL/GenBank/DDBJ databases">
        <authorList>
            <person name="Sun Q."/>
            <person name="Mori K."/>
        </authorList>
    </citation>
    <scope>NUCLEOTIDE SEQUENCE [LARGE SCALE GENOMIC DNA]</scope>
    <source>
        <strain evidence="8 9">JCM 13519</strain>
    </source>
</reference>
<dbReference type="Gene3D" id="3.90.420.10">
    <property type="entry name" value="Oxidoreductase, molybdopterin-binding domain"/>
    <property type="match status" value="1"/>
</dbReference>
<dbReference type="PRINTS" id="PR00407">
    <property type="entry name" value="EUMOPTERIN"/>
</dbReference>
<dbReference type="EMBL" id="JBHMBH010000038">
    <property type="protein sequence ID" value="MFB9715705.1"/>
    <property type="molecule type" value="Genomic_DNA"/>
</dbReference>
<dbReference type="InterPro" id="IPR008335">
    <property type="entry name" value="Mopterin_OxRdtase_euk"/>
</dbReference>
<comment type="cofactor">
    <cofactor evidence="1">
        <name>Mo-molybdopterin</name>
        <dbReference type="ChEBI" id="CHEBI:71302"/>
    </cofactor>
</comment>
<feature type="compositionally biased region" description="Low complexity" evidence="5">
    <location>
        <begin position="10"/>
        <end position="35"/>
    </location>
</feature>
<evidence type="ECO:0000313" key="9">
    <source>
        <dbReference type="Proteomes" id="UP001589536"/>
    </source>
</evidence>
<dbReference type="InterPro" id="IPR014756">
    <property type="entry name" value="Ig_E-set"/>
</dbReference>
<dbReference type="CDD" id="cd02110">
    <property type="entry name" value="SO_family_Moco_dimer"/>
    <property type="match status" value="1"/>
</dbReference>
<keyword evidence="3" id="KW-0479">Metal-binding</keyword>
<dbReference type="Gene3D" id="2.60.40.650">
    <property type="match status" value="1"/>
</dbReference>
<evidence type="ECO:0000259" key="7">
    <source>
        <dbReference type="Pfam" id="PF03404"/>
    </source>
</evidence>
<feature type="domain" description="Moybdenum cofactor oxidoreductase dimerisation" evidence="7">
    <location>
        <begin position="261"/>
        <end position="377"/>
    </location>
</feature>